<dbReference type="AlphaFoldDB" id="A0AAV2U0G8"/>
<evidence type="ECO:0000256" key="1">
    <source>
        <dbReference type="SAM" id="Phobius"/>
    </source>
</evidence>
<comment type="caution">
    <text evidence="2">The sequence shown here is derived from an EMBL/GenBank/DDBJ whole genome shotgun (WGS) entry which is preliminary data.</text>
</comment>
<accession>A0AAV2U0G8</accession>
<gene>
    <name evidence="2" type="ORF">CDAUBV1_LOCUS17576</name>
</gene>
<evidence type="ECO:0000313" key="2">
    <source>
        <dbReference type="EMBL" id="CAL5142339.1"/>
    </source>
</evidence>
<reference evidence="2" key="1">
    <citation type="submission" date="2024-06" db="EMBL/GenBank/DDBJ databases">
        <authorList>
            <person name="Liu X."/>
            <person name="Lenzi L."/>
            <person name="Haldenby T S."/>
            <person name="Uol C."/>
        </authorList>
    </citation>
    <scope>NUCLEOTIDE SEQUENCE</scope>
</reference>
<organism evidence="2 3">
    <name type="scientific">Calicophoron daubneyi</name>
    <name type="common">Rumen fluke</name>
    <name type="synonym">Paramphistomum daubneyi</name>
    <dbReference type="NCBI Taxonomy" id="300641"/>
    <lineage>
        <taxon>Eukaryota</taxon>
        <taxon>Metazoa</taxon>
        <taxon>Spiralia</taxon>
        <taxon>Lophotrochozoa</taxon>
        <taxon>Platyhelminthes</taxon>
        <taxon>Trematoda</taxon>
        <taxon>Digenea</taxon>
        <taxon>Plagiorchiida</taxon>
        <taxon>Pronocephalata</taxon>
        <taxon>Paramphistomoidea</taxon>
        <taxon>Paramphistomidae</taxon>
        <taxon>Calicophoron</taxon>
    </lineage>
</organism>
<evidence type="ECO:0000313" key="3">
    <source>
        <dbReference type="Proteomes" id="UP001497525"/>
    </source>
</evidence>
<protein>
    <submittedName>
        <fullName evidence="2">Uncharacterized protein</fullName>
    </submittedName>
</protein>
<dbReference type="EMBL" id="CAXLJL010001022">
    <property type="protein sequence ID" value="CAL5142339.1"/>
    <property type="molecule type" value="Genomic_DNA"/>
</dbReference>
<keyword evidence="1" id="KW-0472">Membrane</keyword>
<sequence>MFSSFKSAMVNRLEAFVLFGFLFLFARALQAYCEPIRQGLVKSMELSVAEKSEEFSDLSSKEKGIFILVLALICILSVAFKFCLCTSSKQVCSLCRRGREENSGSLP</sequence>
<keyword evidence="1" id="KW-1133">Transmembrane helix</keyword>
<proteinExistence type="predicted"/>
<name>A0AAV2U0G8_CALDB</name>
<keyword evidence="1" id="KW-0812">Transmembrane</keyword>
<feature type="transmembrane region" description="Helical" evidence="1">
    <location>
        <begin position="65"/>
        <end position="84"/>
    </location>
</feature>
<dbReference type="Proteomes" id="UP001497525">
    <property type="component" value="Unassembled WGS sequence"/>
</dbReference>